<keyword evidence="1" id="KW-1133">Transmembrane helix</keyword>
<evidence type="ECO:0000313" key="3">
    <source>
        <dbReference type="Proteomes" id="UP000028700"/>
    </source>
</evidence>
<dbReference type="Proteomes" id="UP000028700">
    <property type="component" value="Unassembled WGS sequence"/>
</dbReference>
<keyword evidence="1" id="KW-0472">Membrane</keyword>
<sequence>MTGTWAYYLMSPVNLILLLFPDQYLTSGILAMTVIKYGLAGLSFAYLLIQTKTQNGYRVPAFATAYALSGWMVANQLNLMWLDAVIILPLVILGIERLAEKNRLTTYIPWLTSILVINYYMAYMVCLFLIGYFLWTACRHFTTWSNFWRFTRNFTIGSITSALLSAFILLPTYFSLLGSKAQYTVTKFKFKFEYFPPKTIAKFFLGSFNFDQMPKGTANIFVGSIVIIGFLYFFINGRIPGRTRIAGAIFTVFLALSLFFQPLDLIWHAMQFPIWYPYRFSFVVIFWLIWLAAITLTPDFVPTRLQLLTVLLVLLLSVSYVWLNLKQFSFLSTNQIIVGIALLGFSYCLIAMPPNTFVLYPVVFCGLVFIELGLNAVLSLNNISYVSQNEYALYRNSLSKQAKHVTQSDSSFYRVATTFMRTKNDPLSNQYFGGSIFSSTLKTSTPKFFGKIGQPDGDGFVAYTNGTLVSDALLSTKYVFTGRKTSLPGAKSNYSLPTITEKPDTNQYSQIQQTASTQSYQNPYSLPVGFLASSKVLTTKNTTLDPVHYQANWLASLTGNTADRQLFTAQDFNHVLFDNVGEQTNLTGSILKKQDLLKPASITLTFKPTNNNSYYLTLGQNIDEDNVTLSINGNTMHQYPTFRNTVITNVASHAKGKTIRIKMQLKHNSLWLQNFTLYELNNAKFKQAVNLLKQAPLTVTHYNQRTISGTINVKANSRKVLTTSIPFDKGWHATVDGKAVEVYKSANYFAAIKLSKGRHQVKLSYWPPYLTLGLIISLVTLALTIVFSWFHRRQS</sequence>
<name>A0A081BFZ5_9LACO</name>
<dbReference type="InterPro" id="IPR018580">
    <property type="entry name" value="Uncharacterised_YfhO"/>
</dbReference>
<dbReference type="Pfam" id="PF09586">
    <property type="entry name" value="YfhO"/>
    <property type="match status" value="1"/>
</dbReference>
<dbReference type="eggNOG" id="COG4485">
    <property type="taxonomic scope" value="Bacteria"/>
</dbReference>
<reference evidence="2" key="1">
    <citation type="journal article" date="2014" name="Genome Announc.">
        <title>Draft Genome Sequence of Lactobacillus oryzae Strain SG293T.</title>
        <authorList>
            <person name="Tanizawa Y."/>
            <person name="Fujisawa T."/>
            <person name="Mochizuki T."/>
            <person name="Kaminuma E."/>
            <person name="Nakamura Y."/>
            <person name="Tohno M."/>
        </authorList>
    </citation>
    <scope>NUCLEOTIDE SEQUENCE [LARGE SCALE GENOMIC DNA]</scope>
    <source>
        <strain evidence="2">SG293</strain>
    </source>
</reference>
<evidence type="ECO:0000313" key="2">
    <source>
        <dbReference type="EMBL" id="GAK46963.1"/>
    </source>
</evidence>
<evidence type="ECO:0000256" key="1">
    <source>
        <dbReference type="SAM" id="Phobius"/>
    </source>
</evidence>
<dbReference type="EMBL" id="BBJM01000001">
    <property type="protein sequence ID" value="GAK46963.1"/>
    <property type="molecule type" value="Genomic_DNA"/>
</dbReference>
<keyword evidence="1" id="KW-0812">Transmembrane</keyword>
<feature type="transmembrane region" description="Helical" evidence="1">
    <location>
        <begin position="357"/>
        <end position="378"/>
    </location>
</feature>
<feature type="transmembrane region" description="Helical" evidence="1">
    <location>
        <begin position="766"/>
        <end position="790"/>
    </location>
</feature>
<dbReference type="PANTHER" id="PTHR38454:SF1">
    <property type="entry name" value="INTEGRAL MEMBRANE PROTEIN"/>
    <property type="match status" value="1"/>
</dbReference>
<feature type="transmembrane region" description="Helical" evidence="1">
    <location>
        <begin position="276"/>
        <end position="293"/>
    </location>
</feature>
<dbReference type="STRING" id="1291743.LOSG293_010620"/>
<protein>
    <submittedName>
        <fullName evidence="2">Predicted membrane protein</fullName>
    </submittedName>
</protein>
<organism evidence="2 3">
    <name type="scientific">Secundilactobacillus oryzae JCM 18671</name>
    <dbReference type="NCBI Taxonomy" id="1291743"/>
    <lineage>
        <taxon>Bacteria</taxon>
        <taxon>Bacillati</taxon>
        <taxon>Bacillota</taxon>
        <taxon>Bacilli</taxon>
        <taxon>Lactobacillales</taxon>
        <taxon>Lactobacillaceae</taxon>
        <taxon>Secundilactobacillus</taxon>
    </lineage>
</organism>
<comment type="caution">
    <text evidence="2">The sequence shown here is derived from an EMBL/GenBank/DDBJ whole genome shotgun (WGS) entry which is preliminary data.</text>
</comment>
<accession>A0A081BFZ5</accession>
<feature type="transmembrane region" description="Helical" evidence="1">
    <location>
        <begin position="154"/>
        <end position="174"/>
    </location>
</feature>
<feature type="transmembrane region" description="Helical" evidence="1">
    <location>
        <begin position="329"/>
        <end position="350"/>
    </location>
</feature>
<dbReference type="PANTHER" id="PTHR38454">
    <property type="entry name" value="INTEGRAL MEMBRANE PROTEIN-RELATED"/>
    <property type="match status" value="1"/>
</dbReference>
<feature type="transmembrane region" description="Helical" evidence="1">
    <location>
        <begin position="216"/>
        <end position="235"/>
    </location>
</feature>
<feature type="transmembrane region" description="Helical" evidence="1">
    <location>
        <begin position="79"/>
        <end position="95"/>
    </location>
</feature>
<feature type="transmembrane region" description="Helical" evidence="1">
    <location>
        <begin position="24"/>
        <end position="49"/>
    </location>
</feature>
<feature type="transmembrane region" description="Helical" evidence="1">
    <location>
        <begin position="305"/>
        <end position="323"/>
    </location>
</feature>
<feature type="transmembrane region" description="Helical" evidence="1">
    <location>
        <begin position="247"/>
        <end position="270"/>
    </location>
</feature>
<gene>
    <name evidence="2" type="ORF">LOSG293_010620</name>
</gene>
<proteinExistence type="predicted"/>
<keyword evidence="3" id="KW-1185">Reference proteome</keyword>
<dbReference type="AlphaFoldDB" id="A0A081BFZ5"/>
<feature type="transmembrane region" description="Helical" evidence="1">
    <location>
        <begin position="107"/>
        <end position="134"/>
    </location>
</feature>